<evidence type="ECO:0000313" key="4">
    <source>
        <dbReference type="Proteomes" id="UP000010866"/>
    </source>
</evidence>
<dbReference type="Pfam" id="PF13946">
    <property type="entry name" value="DUF4214"/>
    <property type="match status" value="1"/>
</dbReference>
<proteinExistence type="predicted"/>
<gene>
    <name evidence="3" type="ordered locus">Metho_1440</name>
</gene>
<organism evidence="3 4">
    <name type="scientific">Methanomethylovorans hollandica (strain DSM 15978 / NBRC 107637 / DMS1)</name>
    <dbReference type="NCBI Taxonomy" id="867904"/>
    <lineage>
        <taxon>Archaea</taxon>
        <taxon>Methanobacteriati</taxon>
        <taxon>Methanobacteriota</taxon>
        <taxon>Stenosarchaea group</taxon>
        <taxon>Methanomicrobia</taxon>
        <taxon>Methanosarcinales</taxon>
        <taxon>Methanosarcinaceae</taxon>
        <taxon>Methanomethylovorans</taxon>
    </lineage>
</organism>
<evidence type="ECO:0000259" key="2">
    <source>
        <dbReference type="Pfam" id="PF13946"/>
    </source>
</evidence>
<feature type="domain" description="DUF4214" evidence="2">
    <location>
        <begin position="183"/>
        <end position="234"/>
    </location>
</feature>
<dbReference type="GeneID" id="25396969"/>
<dbReference type="HOGENOM" id="CLU_1154720_0_0_2"/>
<protein>
    <recommendedName>
        <fullName evidence="2">DUF4214 domain-containing protein</fullName>
    </recommendedName>
</protein>
<keyword evidence="4" id="KW-1185">Reference proteome</keyword>
<evidence type="ECO:0000256" key="1">
    <source>
        <dbReference type="SAM" id="MobiDB-lite"/>
    </source>
</evidence>
<accession>L0KW12</accession>
<dbReference type="Proteomes" id="UP000010866">
    <property type="component" value="Chromosome"/>
</dbReference>
<dbReference type="KEGG" id="mhz:Metho_1440"/>
<dbReference type="SUPFAM" id="SSF53335">
    <property type="entry name" value="S-adenosyl-L-methionine-dependent methyltransferases"/>
    <property type="match status" value="1"/>
</dbReference>
<evidence type="ECO:0000313" key="3">
    <source>
        <dbReference type="EMBL" id="AGB49647.1"/>
    </source>
</evidence>
<dbReference type="OrthoDB" id="297814at2157"/>
<dbReference type="STRING" id="867904.Metho_1440"/>
<dbReference type="AlphaFoldDB" id="L0KW12"/>
<sequence length="252" mass="28968">MEEKDFDHTSYPRKLNLGCGFDKKEGYLNIDFNDFHDPDMVANVCNLEMLPCGYYEEIIAYDVLEHITRNKTKLVLSEWNRLLKKGGILHLQVPDLLGILSLLMQDAYQSLEQQEVLVHCLFGSQQYHGDFHHTGFTEMIIRSYLEETGFETESVARKDEWLLQVSAKKIKECVLGELLSIQDHTEFVATAYVNILERKPDKDGFKYYTERLISGEMDKGSVLISLLYSDEKKKLSERVSGTPAGSSGRIKR</sequence>
<name>L0KW12_METHD</name>
<dbReference type="Gene3D" id="3.40.50.150">
    <property type="entry name" value="Vaccinia Virus protein VP39"/>
    <property type="match status" value="1"/>
</dbReference>
<feature type="region of interest" description="Disordered" evidence="1">
    <location>
        <begin position="233"/>
        <end position="252"/>
    </location>
</feature>
<dbReference type="EMBL" id="CP003362">
    <property type="protein sequence ID" value="AGB49647.1"/>
    <property type="molecule type" value="Genomic_DNA"/>
</dbReference>
<dbReference type="RefSeq" id="WP_015324812.1">
    <property type="nucleotide sequence ID" value="NC_019977.1"/>
</dbReference>
<reference evidence="4" key="1">
    <citation type="submission" date="2012-02" db="EMBL/GenBank/DDBJ databases">
        <title>Complete sequence of chromosome of Methanomethylovorans hollandica DSM 15978.</title>
        <authorList>
            <person name="Lucas S."/>
            <person name="Copeland A."/>
            <person name="Lapidus A."/>
            <person name="Glavina del Rio T."/>
            <person name="Dalin E."/>
            <person name="Tice H."/>
            <person name="Bruce D."/>
            <person name="Goodwin L."/>
            <person name="Pitluck S."/>
            <person name="Peters L."/>
            <person name="Mikhailova N."/>
            <person name="Held B."/>
            <person name="Kyrpides N."/>
            <person name="Mavromatis K."/>
            <person name="Ivanova N."/>
            <person name="Brettin T."/>
            <person name="Detter J.C."/>
            <person name="Han C."/>
            <person name="Larimer F."/>
            <person name="Land M."/>
            <person name="Hauser L."/>
            <person name="Markowitz V."/>
            <person name="Cheng J.-F."/>
            <person name="Hugenholtz P."/>
            <person name="Woyke T."/>
            <person name="Wu D."/>
            <person name="Spring S."/>
            <person name="Schroeder M."/>
            <person name="Brambilla E."/>
            <person name="Klenk H.-P."/>
            <person name="Eisen J.A."/>
        </authorList>
    </citation>
    <scope>NUCLEOTIDE SEQUENCE [LARGE SCALE GENOMIC DNA]</scope>
    <source>
        <strain evidence="4">DSM 15978 / NBRC 107637 / DMS1</strain>
    </source>
</reference>
<dbReference type="InterPro" id="IPR025282">
    <property type="entry name" value="DUF4214"/>
</dbReference>
<dbReference type="InterPro" id="IPR029063">
    <property type="entry name" value="SAM-dependent_MTases_sf"/>
</dbReference>